<evidence type="ECO:0000313" key="3">
    <source>
        <dbReference type="Proteomes" id="UP001254832"/>
    </source>
</evidence>
<dbReference type="InterPro" id="IPR000182">
    <property type="entry name" value="GNAT_dom"/>
</dbReference>
<dbReference type="EMBL" id="JAVDTR010000021">
    <property type="protein sequence ID" value="MDR6726893.1"/>
    <property type="molecule type" value="Genomic_DNA"/>
</dbReference>
<accession>A0AAP5H5U5</accession>
<dbReference type="Pfam" id="PF00583">
    <property type="entry name" value="Acetyltransf_1"/>
    <property type="match status" value="1"/>
</dbReference>
<organism evidence="2 3">
    <name type="scientific">Paenibacillus amylolyticus</name>
    <dbReference type="NCBI Taxonomy" id="1451"/>
    <lineage>
        <taxon>Bacteria</taxon>
        <taxon>Bacillati</taxon>
        <taxon>Bacillota</taxon>
        <taxon>Bacilli</taxon>
        <taxon>Bacillales</taxon>
        <taxon>Paenibacillaceae</taxon>
        <taxon>Paenibacillus</taxon>
    </lineage>
</organism>
<dbReference type="InterPro" id="IPR016181">
    <property type="entry name" value="Acyl_CoA_acyltransferase"/>
</dbReference>
<evidence type="ECO:0000259" key="1">
    <source>
        <dbReference type="PROSITE" id="PS51186"/>
    </source>
</evidence>
<gene>
    <name evidence="2" type="ORF">J2W91_005418</name>
</gene>
<proteinExistence type="predicted"/>
<dbReference type="Gene3D" id="3.40.630.30">
    <property type="match status" value="1"/>
</dbReference>
<sequence>MIKIQSMSENEFEKFKEWSVNDYAEDLIKSKMSSDKEAAYQIAQKEFNEILPKGLSTENNFLYVIVNQSLEEVGFIWYEKENTSGFICDFLITQNYRNKGYGFQTMKWIEKDAKDKGMSKLRLSVFKFNEPACNLYNKLNYKIVEDNEENVIMEKILEN</sequence>
<dbReference type="Proteomes" id="UP001254832">
    <property type="component" value="Unassembled WGS sequence"/>
</dbReference>
<protein>
    <submittedName>
        <fullName evidence="2">GNAT superfamily N-acetyltransferase</fullName>
    </submittedName>
</protein>
<reference evidence="2" key="1">
    <citation type="submission" date="2023-07" db="EMBL/GenBank/DDBJ databases">
        <title>Sorghum-associated microbial communities from plants grown in Nebraska, USA.</title>
        <authorList>
            <person name="Schachtman D."/>
        </authorList>
    </citation>
    <scope>NUCLEOTIDE SEQUENCE</scope>
    <source>
        <strain evidence="2">BE80</strain>
    </source>
</reference>
<feature type="domain" description="N-acetyltransferase" evidence="1">
    <location>
        <begin position="2"/>
        <end position="158"/>
    </location>
</feature>
<dbReference type="CDD" id="cd04301">
    <property type="entry name" value="NAT_SF"/>
    <property type="match status" value="1"/>
</dbReference>
<name>A0AAP5H5U5_PAEAM</name>
<evidence type="ECO:0000313" key="2">
    <source>
        <dbReference type="EMBL" id="MDR6726893.1"/>
    </source>
</evidence>
<dbReference type="PROSITE" id="PS51186">
    <property type="entry name" value="GNAT"/>
    <property type="match status" value="1"/>
</dbReference>
<dbReference type="AlphaFoldDB" id="A0AAP5H5U5"/>
<dbReference type="SUPFAM" id="SSF55729">
    <property type="entry name" value="Acyl-CoA N-acyltransferases (Nat)"/>
    <property type="match status" value="1"/>
</dbReference>
<comment type="caution">
    <text evidence="2">The sequence shown here is derived from an EMBL/GenBank/DDBJ whole genome shotgun (WGS) entry which is preliminary data.</text>
</comment>
<dbReference type="GO" id="GO:0016747">
    <property type="term" value="F:acyltransferase activity, transferring groups other than amino-acyl groups"/>
    <property type="evidence" value="ECO:0007669"/>
    <property type="project" value="InterPro"/>
</dbReference>